<evidence type="ECO:0008006" key="3">
    <source>
        <dbReference type="Google" id="ProtNLM"/>
    </source>
</evidence>
<reference evidence="1" key="2">
    <citation type="journal article" date="2023" name="IMA Fungus">
        <title>Comparative genomic study of the Penicillium genus elucidates a diverse pangenome and 15 lateral gene transfer events.</title>
        <authorList>
            <person name="Petersen C."/>
            <person name="Sorensen T."/>
            <person name="Nielsen M.R."/>
            <person name="Sondergaard T.E."/>
            <person name="Sorensen J.L."/>
            <person name="Fitzpatrick D.A."/>
            <person name="Frisvad J.C."/>
            <person name="Nielsen K.L."/>
        </authorList>
    </citation>
    <scope>NUCLEOTIDE SEQUENCE</scope>
    <source>
        <strain evidence="1">IBT 29677</strain>
    </source>
</reference>
<protein>
    <recommendedName>
        <fullName evidence="3">F-box domain-containing protein</fullName>
    </recommendedName>
</protein>
<dbReference type="SUPFAM" id="SSF81383">
    <property type="entry name" value="F-box domain"/>
    <property type="match status" value="1"/>
</dbReference>
<evidence type="ECO:0000313" key="1">
    <source>
        <dbReference type="EMBL" id="KAJ5376082.1"/>
    </source>
</evidence>
<dbReference type="InterPro" id="IPR036047">
    <property type="entry name" value="F-box-like_dom_sf"/>
</dbReference>
<dbReference type="OrthoDB" id="2588098at2759"/>
<dbReference type="AlphaFoldDB" id="A0A9W9SDE5"/>
<organism evidence="1 2">
    <name type="scientific">Penicillium cosmopolitanum</name>
    <dbReference type="NCBI Taxonomy" id="1131564"/>
    <lineage>
        <taxon>Eukaryota</taxon>
        <taxon>Fungi</taxon>
        <taxon>Dikarya</taxon>
        <taxon>Ascomycota</taxon>
        <taxon>Pezizomycotina</taxon>
        <taxon>Eurotiomycetes</taxon>
        <taxon>Eurotiomycetidae</taxon>
        <taxon>Eurotiales</taxon>
        <taxon>Aspergillaceae</taxon>
        <taxon>Penicillium</taxon>
    </lineage>
</organism>
<dbReference type="CDD" id="cd09917">
    <property type="entry name" value="F-box_SF"/>
    <property type="match status" value="1"/>
</dbReference>
<accession>A0A9W9SDE5</accession>
<dbReference type="EMBL" id="JAPZBU010000012">
    <property type="protein sequence ID" value="KAJ5376082.1"/>
    <property type="molecule type" value="Genomic_DNA"/>
</dbReference>
<dbReference type="Proteomes" id="UP001147747">
    <property type="component" value="Unassembled WGS sequence"/>
</dbReference>
<keyword evidence="2" id="KW-1185">Reference proteome</keyword>
<dbReference type="GeneID" id="81376585"/>
<dbReference type="RefSeq" id="XP_056481112.1">
    <property type="nucleotide sequence ID" value="XM_056637605.1"/>
</dbReference>
<gene>
    <name evidence="1" type="ORF">N7509_012968</name>
</gene>
<name>A0A9W9SDE5_9EURO</name>
<evidence type="ECO:0000313" key="2">
    <source>
        <dbReference type="Proteomes" id="UP001147747"/>
    </source>
</evidence>
<comment type="caution">
    <text evidence="1">The sequence shown here is derived from an EMBL/GenBank/DDBJ whole genome shotgun (WGS) entry which is preliminary data.</text>
</comment>
<reference evidence="1" key="1">
    <citation type="submission" date="2022-12" db="EMBL/GenBank/DDBJ databases">
        <authorList>
            <person name="Petersen C."/>
        </authorList>
    </citation>
    <scope>NUCLEOTIDE SEQUENCE</scope>
    <source>
        <strain evidence="1">IBT 29677</strain>
    </source>
</reference>
<proteinExistence type="predicted"/>
<sequence length="382" mass="43063">MSQNWRVIAPGRREMTGCIGQLIEGLVSGSATGLVPLLALPVSVHSHEGLDVLPGENVEDEEGDLACTKRSRKSALPQNHSSKAARIDHHDMHEVLHLGDFSRVRSLSNMPSEIHCRIFAFLDDVMDVLHFSLSSRYFWAVGLLCIEEHIVRSLAPWAGEPIICIDDRCDPSKYPSGLLTPEQEAEVRELNQVYGLNSFSIKNSYKRVGGPSLSQKLQKSFLDYESHYPMPEVDRVEIMMGLKPEILEFYPRDQTWILRNLTTKEFVRGEAIALRCEFMHGPQIDVLGFAEILVSRISWSDAAEKIGRCDNVARGRWAGHRFDITPLSQIEGQAEFGSWTDVSNEILRELDVMIGGENGDDWRDQLAEQHQKSATSAFSRYL</sequence>